<evidence type="ECO:0000256" key="6">
    <source>
        <dbReference type="ARBA" id="ARBA00022692"/>
    </source>
</evidence>
<dbReference type="NCBIfam" id="TIGR01709">
    <property type="entry name" value="typeII_sec_gspL"/>
    <property type="match status" value="1"/>
</dbReference>
<gene>
    <name evidence="13" type="ORF">KT71_10622</name>
</gene>
<comment type="subcellular location">
    <subcellularLocation>
        <location evidence="1">Cell inner membrane</location>
        <topology evidence="1">Single-pass membrane protein</topology>
    </subcellularLocation>
</comment>
<evidence type="ECO:0000256" key="2">
    <source>
        <dbReference type="ARBA" id="ARBA00005318"/>
    </source>
</evidence>
<reference evidence="13 14" key="2">
    <citation type="journal article" date="2009" name="PLoS ONE">
        <title>The photosynthetic apparatus and its regulation in the aerobic gammaproteobacterium Congregibacter litoralis gen. nov., sp. nov.</title>
        <authorList>
            <person name="Spring S."/>
            <person name="Lunsdorf H."/>
            <person name="Fuchs B.M."/>
            <person name="Tindall B.J."/>
        </authorList>
    </citation>
    <scope>NUCLEOTIDE SEQUENCE [LARGE SCALE GENOMIC DNA]</scope>
    <source>
        <strain evidence="13">KT71</strain>
    </source>
</reference>
<dbReference type="STRING" id="314285.KT71_10622"/>
<sequence>MNKNLSVICLREDQLFWLDAGVLHALDEDGARERLSLCLGERDHGIVFAAPGGDVRLQALTVSPEEKKHLEASLPFMLEESLTDNIEDVHFARRAVDKTRYGVGMVDKQLMHHWETQLDVFARQVPWIPEPLLLPWSAGEWTLVIEAETTLLRYGLQEGTRVENSLLPALLGALRDDAPPERVLVYGEQDAVGENILAALEDLDLQWRRGGLEEALLLSEDGRSQLNLLQGEFAPQLPYGRWWREWRAIAALLLLALSVHLASGWLDLKRLQRENLVLRQEIETVYRGINPRGAIVDAEKQLRRQLDGLRGGATGGTFTGLLAPLGAALSPQEDTVLASLSYSQRNAELRVNLLTANFAEVESLRGSLEAAGLSASLESSSRSGDRVRARLRIGERP</sequence>
<dbReference type="Gene3D" id="3.30.1360.100">
    <property type="entry name" value="General secretion pathway protein M, EpsM"/>
    <property type="match status" value="1"/>
</dbReference>
<keyword evidence="8" id="KW-1133">Transmembrane helix</keyword>
<dbReference type="EMBL" id="AAOA02000003">
    <property type="protein sequence ID" value="EAQ99076.1"/>
    <property type="molecule type" value="Genomic_DNA"/>
</dbReference>
<evidence type="ECO:0000256" key="8">
    <source>
        <dbReference type="ARBA" id="ARBA00022989"/>
    </source>
</evidence>
<dbReference type="OrthoDB" id="7011844at2"/>
<dbReference type="InterPro" id="IPR025691">
    <property type="entry name" value="GspL_pp_dom"/>
</dbReference>
<evidence type="ECO:0000256" key="7">
    <source>
        <dbReference type="ARBA" id="ARBA00022927"/>
    </source>
</evidence>
<reference evidence="13 14" key="1">
    <citation type="journal article" date="2007" name="Proc. Natl. Acad. Sci. U.S.A.">
        <title>Characterization of a marine gammaproteobacterium capable of aerobic anoxygenic photosynthesis.</title>
        <authorList>
            <person name="Fuchs B.M."/>
            <person name="Spring S."/>
            <person name="Teeling H."/>
            <person name="Quast C."/>
            <person name="Wulf J."/>
            <person name="Schattenhofer M."/>
            <person name="Yan S."/>
            <person name="Ferriera S."/>
            <person name="Johnson J."/>
            <person name="Glockner F.O."/>
            <person name="Amann R."/>
        </authorList>
    </citation>
    <scope>NUCLEOTIDE SEQUENCE [LARGE SCALE GENOMIC DNA]</scope>
    <source>
        <strain evidence="13">KT71</strain>
    </source>
</reference>
<keyword evidence="14" id="KW-1185">Reference proteome</keyword>
<evidence type="ECO:0000256" key="4">
    <source>
        <dbReference type="ARBA" id="ARBA00022475"/>
    </source>
</evidence>
<accession>A4A5K5</accession>
<dbReference type="Pfam" id="PF05134">
    <property type="entry name" value="T2SSL"/>
    <property type="match status" value="1"/>
</dbReference>
<keyword evidence="4" id="KW-1003">Cell membrane</keyword>
<dbReference type="InterPro" id="IPR007812">
    <property type="entry name" value="T2SS_protein-GspL"/>
</dbReference>
<evidence type="ECO:0000256" key="5">
    <source>
        <dbReference type="ARBA" id="ARBA00022519"/>
    </source>
</evidence>
<organism evidence="13 14">
    <name type="scientific">Congregibacter litoralis KT71</name>
    <dbReference type="NCBI Taxonomy" id="314285"/>
    <lineage>
        <taxon>Bacteria</taxon>
        <taxon>Pseudomonadati</taxon>
        <taxon>Pseudomonadota</taxon>
        <taxon>Gammaproteobacteria</taxon>
        <taxon>Cellvibrionales</taxon>
        <taxon>Halieaceae</taxon>
        <taxon>Congregibacter</taxon>
    </lineage>
</organism>
<dbReference type="HOGENOM" id="CLU_041016_2_0_6"/>
<evidence type="ECO:0000256" key="9">
    <source>
        <dbReference type="ARBA" id="ARBA00023136"/>
    </source>
</evidence>
<dbReference type="Pfam" id="PF12693">
    <property type="entry name" value="GspL_C"/>
    <property type="match status" value="1"/>
</dbReference>
<proteinExistence type="inferred from homology"/>
<evidence type="ECO:0000256" key="1">
    <source>
        <dbReference type="ARBA" id="ARBA00004377"/>
    </source>
</evidence>
<comment type="similarity">
    <text evidence="2 10">Belongs to the GSP L family.</text>
</comment>
<keyword evidence="5" id="KW-0997">Cell inner membrane</keyword>
<protein>
    <recommendedName>
        <fullName evidence="10">Type II secretion system protein L</fullName>
        <shortName evidence="10">T2SS protein L</shortName>
    </recommendedName>
</protein>
<dbReference type="CDD" id="cd24017">
    <property type="entry name" value="ASKHA_T2SSL_N"/>
    <property type="match status" value="1"/>
</dbReference>
<evidence type="ECO:0000313" key="13">
    <source>
        <dbReference type="EMBL" id="EAQ99076.1"/>
    </source>
</evidence>
<evidence type="ECO:0000256" key="3">
    <source>
        <dbReference type="ARBA" id="ARBA00022448"/>
    </source>
</evidence>
<evidence type="ECO:0000259" key="12">
    <source>
        <dbReference type="Pfam" id="PF12693"/>
    </source>
</evidence>
<keyword evidence="3 10" id="KW-0813">Transport</keyword>
<feature type="domain" description="GspL cytoplasmic actin-ATPase-like" evidence="11">
    <location>
        <begin position="51"/>
        <end position="236"/>
    </location>
</feature>
<keyword evidence="7 10" id="KW-0653">Protein transport</keyword>
<dbReference type="RefSeq" id="WP_008294561.1">
    <property type="nucleotide sequence ID" value="NZ_CM002299.1"/>
</dbReference>
<dbReference type="GO" id="GO:0009276">
    <property type="term" value="C:Gram-negative-bacterium-type cell wall"/>
    <property type="evidence" value="ECO:0007669"/>
    <property type="project" value="InterPro"/>
</dbReference>
<dbReference type="SUPFAM" id="SSF53067">
    <property type="entry name" value="Actin-like ATPase domain"/>
    <property type="match status" value="1"/>
</dbReference>
<keyword evidence="9" id="KW-0472">Membrane</keyword>
<evidence type="ECO:0000256" key="10">
    <source>
        <dbReference type="PIRNR" id="PIRNR015761"/>
    </source>
</evidence>
<keyword evidence="6" id="KW-0812">Transmembrane</keyword>
<comment type="caution">
    <text evidence="13">The sequence shown here is derived from an EMBL/GenBank/DDBJ whole genome shotgun (WGS) entry which is preliminary data.</text>
</comment>
<dbReference type="InterPro" id="IPR024230">
    <property type="entry name" value="GspL_cyto_dom"/>
</dbReference>
<dbReference type="eggNOG" id="COG3297">
    <property type="taxonomic scope" value="Bacteria"/>
</dbReference>
<dbReference type="GO" id="GO:0015628">
    <property type="term" value="P:protein secretion by the type II secretion system"/>
    <property type="evidence" value="ECO:0007669"/>
    <property type="project" value="InterPro"/>
</dbReference>
<dbReference type="Gene3D" id="3.30.420.380">
    <property type="match status" value="1"/>
</dbReference>
<dbReference type="PIRSF" id="PIRSF015761">
    <property type="entry name" value="Protein_L"/>
    <property type="match status" value="1"/>
</dbReference>
<name>A4A5K5_9GAMM</name>
<evidence type="ECO:0000259" key="11">
    <source>
        <dbReference type="Pfam" id="PF05134"/>
    </source>
</evidence>
<feature type="domain" description="GspL periplasmic" evidence="12">
    <location>
        <begin position="242"/>
        <end position="395"/>
    </location>
</feature>
<dbReference type="InterPro" id="IPR043129">
    <property type="entry name" value="ATPase_NBD"/>
</dbReference>
<dbReference type="Proteomes" id="UP000019205">
    <property type="component" value="Chromosome"/>
</dbReference>
<dbReference type="GO" id="GO:0015627">
    <property type="term" value="C:type II protein secretion system complex"/>
    <property type="evidence" value="ECO:0007669"/>
    <property type="project" value="InterPro"/>
</dbReference>
<evidence type="ECO:0000313" key="14">
    <source>
        <dbReference type="Proteomes" id="UP000019205"/>
    </source>
</evidence>
<dbReference type="GO" id="GO:0005886">
    <property type="term" value="C:plasma membrane"/>
    <property type="evidence" value="ECO:0007669"/>
    <property type="project" value="UniProtKB-SubCell"/>
</dbReference>
<comment type="function">
    <text evidence="10">Inner membrane component of the type II secretion system required for the energy-dependent secretion of extracellular factors such as proteases and toxins from the periplasm.</text>
</comment>
<dbReference type="AlphaFoldDB" id="A4A5K5"/>